<keyword evidence="2" id="KW-1185">Reference proteome</keyword>
<comment type="caution">
    <text evidence="1">The sequence shown here is derived from an EMBL/GenBank/DDBJ whole genome shotgun (WGS) entry which is preliminary data.</text>
</comment>
<protein>
    <submittedName>
        <fullName evidence="1">Uncharacterized protein</fullName>
    </submittedName>
</protein>
<dbReference type="RefSeq" id="WP_379520073.1">
    <property type="nucleotide sequence ID" value="NZ_JBHSPA010000055.1"/>
</dbReference>
<proteinExistence type="predicted"/>
<evidence type="ECO:0000313" key="2">
    <source>
        <dbReference type="Proteomes" id="UP001596058"/>
    </source>
</evidence>
<dbReference type="EMBL" id="JBHSPA010000055">
    <property type="protein sequence ID" value="MFC5830597.1"/>
    <property type="molecule type" value="Genomic_DNA"/>
</dbReference>
<reference evidence="2" key="1">
    <citation type="journal article" date="2019" name="Int. J. Syst. Evol. Microbiol.">
        <title>The Global Catalogue of Microorganisms (GCM) 10K type strain sequencing project: providing services to taxonomists for standard genome sequencing and annotation.</title>
        <authorList>
            <consortium name="The Broad Institute Genomics Platform"/>
            <consortium name="The Broad Institute Genome Sequencing Center for Infectious Disease"/>
            <person name="Wu L."/>
            <person name="Ma J."/>
        </authorList>
    </citation>
    <scope>NUCLEOTIDE SEQUENCE [LARGE SCALE GENOMIC DNA]</scope>
    <source>
        <strain evidence="2">CCUG 53903</strain>
    </source>
</reference>
<sequence length="67" mass="7013">MSGIGKDPVHCLSAFQERGAEAGAVKRDGRLLGVDLAALRARLLESRDRIAATAGIASDGSWTPPPR</sequence>
<name>A0ABW1CY15_9ACTN</name>
<accession>A0ABW1CY15</accession>
<gene>
    <name evidence="1" type="ORF">ACFPZ3_42655</name>
</gene>
<evidence type="ECO:0000313" key="1">
    <source>
        <dbReference type="EMBL" id="MFC5830597.1"/>
    </source>
</evidence>
<organism evidence="1 2">
    <name type="scientific">Nonomuraea insulae</name>
    <dbReference type="NCBI Taxonomy" id="1616787"/>
    <lineage>
        <taxon>Bacteria</taxon>
        <taxon>Bacillati</taxon>
        <taxon>Actinomycetota</taxon>
        <taxon>Actinomycetes</taxon>
        <taxon>Streptosporangiales</taxon>
        <taxon>Streptosporangiaceae</taxon>
        <taxon>Nonomuraea</taxon>
    </lineage>
</organism>
<dbReference type="Proteomes" id="UP001596058">
    <property type="component" value="Unassembled WGS sequence"/>
</dbReference>